<dbReference type="Gene3D" id="3.60.10.10">
    <property type="entry name" value="Endonuclease/exonuclease/phosphatase"/>
    <property type="match status" value="1"/>
</dbReference>
<dbReference type="InterPro" id="IPR050410">
    <property type="entry name" value="CCR4/nocturin_mRNA_transcr"/>
</dbReference>
<dbReference type="PANTHER" id="PTHR12121:SF45">
    <property type="entry name" value="NOCTURNIN"/>
    <property type="match status" value="1"/>
</dbReference>
<evidence type="ECO:0000259" key="4">
    <source>
        <dbReference type="Pfam" id="PF03372"/>
    </source>
</evidence>
<organism evidence="5 6">
    <name type="scientific">Tulasnella calospora MUT 4182</name>
    <dbReference type="NCBI Taxonomy" id="1051891"/>
    <lineage>
        <taxon>Eukaryota</taxon>
        <taxon>Fungi</taxon>
        <taxon>Dikarya</taxon>
        <taxon>Basidiomycota</taxon>
        <taxon>Agaricomycotina</taxon>
        <taxon>Agaricomycetes</taxon>
        <taxon>Cantharellales</taxon>
        <taxon>Tulasnellaceae</taxon>
        <taxon>Tulasnella</taxon>
    </lineage>
</organism>
<proteinExistence type="inferred from homology"/>
<sequence length="462" mass="51506">MSTFLEPHPNINSLPPQQTVKVREWFPLSPKSNDDASPTLKLMTWNMLAQTLVRRELFPNSDCLKANQRGGLLPREVLTYNPDIACLQEVDRLEKHLPIFHAAGYSHTYACGPQKPHGCMIMWKSEKFEKLAEHTVFYDEVDLISILNDSLSDDDEKPQRKATTRVTKNIGLILALARKDDASKGCIVATTHAFWHPMFTYERARQIGILLNTVRQMQASDERYRTWPAYLAGDFNTQPIEASYSLLTAQPLTPAHVKSLDHSRVIHISIDTTVPPTPNAANVKEDEGGAAAAPASTATTEETKTSATDAEQKNDAKKGNEKETDPDRIITNSRRAVASDDLLSDEELLRLFGCEQQKGLRSGYDEALRLVSSGSKDGLFGGRVGDAAVGIWEPMYTSYTFWWKLTLVDYIFILDPPEPVGKPEIVGVLKPHTKEDMEPGLPRAGVCGSDHTSLMLEFKNGW</sequence>
<feature type="region of interest" description="Disordered" evidence="3">
    <location>
        <begin position="271"/>
        <end position="332"/>
    </location>
</feature>
<evidence type="ECO:0000256" key="1">
    <source>
        <dbReference type="ARBA" id="ARBA00010774"/>
    </source>
</evidence>
<feature type="domain" description="Endonuclease/exonuclease/phosphatase" evidence="4">
    <location>
        <begin position="43"/>
        <end position="272"/>
    </location>
</feature>
<reference evidence="6" key="2">
    <citation type="submission" date="2015-01" db="EMBL/GenBank/DDBJ databases">
        <title>Evolutionary Origins and Diversification of the Mycorrhizal Mutualists.</title>
        <authorList>
            <consortium name="DOE Joint Genome Institute"/>
            <consortium name="Mycorrhizal Genomics Consortium"/>
            <person name="Kohler A."/>
            <person name="Kuo A."/>
            <person name="Nagy L.G."/>
            <person name="Floudas D."/>
            <person name="Copeland A."/>
            <person name="Barry K.W."/>
            <person name="Cichocki N."/>
            <person name="Veneault-Fourrey C."/>
            <person name="LaButti K."/>
            <person name="Lindquist E.A."/>
            <person name="Lipzen A."/>
            <person name="Lundell T."/>
            <person name="Morin E."/>
            <person name="Murat C."/>
            <person name="Riley R."/>
            <person name="Ohm R."/>
            <person name="Sun H."/>
            <person name="Tunlid A."/>
            <person name="Henrissat B."/>
            <person name="Grigoriev I.V."/>
            <person name="Hibbett D.S."/>
            <person name="Martin F."/>
        </authorList>
    </citation>
    <scope>NUCLEOTIDE SEQUENCE [LARGE SCALE GENOMIC DNA]</scope>
    <source>
        <strain evidence="6">MUT 4182</strain>
    </source>
</reference>
<feature type="compositionally biased region" description="Low complexity" evidence="3">
    <location>
        <begin position="289"/>
        <end position="309"/>
    </location>
</feature>
<evidence type="ECO:0000313" key="6">
    <source>
        <dbReference type="Proteomes" id="UP000054248"/>
    </source>
</evidence>
<reference evidence="5 6" key="1">
    <citation type="submission" date="2014-04" db="EMBL/GenBank/DDBJ databases">
        <authorList>
            <consortium name="DOE Joint Genome Institute"/>
            <person name="Kuo A."/>
            <person name="Girlanda M."/>
            <person name="Perotto S."/>
            <person name="Kohler A."/>
            <person name="Nagy L.G."/>
            <person name="Floudas D."/>
            <person name="Copeland A."/>
            <person name="Barry K.W."/>
            <person name="Cichocki N."/>
            <person name="Veneault-Fourrey C."/>
            <person name="LaButti K."/>
            <person name="Lindquist E.A."/>
            <person name="Lipzen A."/>
            <person name="Lundell T."/>
            <person name="Morin E."/>
            <person name="Murat C."/>
            <person name="Sun H."/>
            <person name="Tunlid A."/>
            <person name="Henrissat B."/>
            <person name="Grigoriev I.V."/>
            <person name="Hibbett D.S."/>
            <person name="Martin F."/>
            <person name="Nordberg H.P."/>
            <person name="Cantor M.N."/>
            <person name="Hua S.X."/>
        </authorList>
    </citation>
    <scope>NUCLEOTIDE SEQUENCE [LARGE SCALE GENOMIC DNA]</scope>
    <source>
        <strain evidence="5 6">MUT 4182</strain>
    </source>
</reference>
<dbReference type="InterPro" id="IPR005135">
    <property type="entry name" value="Endo/exonuclease/phosphatase"/>
</dbReference>
<evidence type="ECO:0000313" key="5">
    <source>
        <dbReference type="EMBL" id="KIO31214.1"/>
    </source>
</evidence>
<dbReference type="AlphaFoldDB" id="A0A0C3QSZ3"/>
<dbReference type="InterPro" id="IPR036691">
    <property type="entry name" value="Endo/exonu/phosph_ase_sf"/>
</dbReference>
<name>A0A0C3QSZ3_9AGAM</name>
<dbReference type="SUPFAM" id="SSF56219">
    <property type="entry name" value="DNase I-like"/>
    <property type="match status" value="1"/>
</dbReference>
<comment type="similarity">
    <text evidence="1">Belongs to the CCR4/nocturin family.</text>
</comment>
<gene>
    <name evidence="5" type="ORF">M407DRAFT_19833</name>
</gene>
<dbReference type="Proteomes" id="UP000054248">
    <property type="component" value="Unassembled WGS sequence"/>
</dbReference>
<evidence type="ECO:0000256" key="3">
    <source>
        <dbReference type="SAM" id="MobiDB-lite"/>
    </source>
</evidence>
<accession>A0A0C3QSZ3</accession>
<keyword evidence="2" id="KW-0378">Hydrolase</keyword>
<dbReference type="EMBL" id="KN822965">
    <property type="protein sequence ID" value="KIO31214.1"/>
    <property type="molecule type" value="Genomic_DNA"/>
</dbReference>
<dbReference type="GO" id="GO:0006139">
    <property type="term" value="P:nucleobase-containing compound metabolic process"/>
    <property type="evidence" value="ECO:0007669"/>
    <property type="project" value="UniProtKB-ARBA"/>
</dbReference>
<dbReference type="GO" id="GO:0000175">
    <property type="term" value="F:3'-5'-RNA exonuclease activity"/>
    <property type="evidence" value="ECO:0007669"/>
    <property type="project" value="TreeGrafter"/>
</dbReference>
<dbReference type="HOGENOM" id="CLU_034867_1_0_1"/>
<protein>
    <recommendedName>
        <fullName evidence="4">Endonuclease/exonuclease/phosphatase domain-containing protein</fullName>
    </recommendedName>
</protein>
<feature type="compositionally biased region" description="Basic and acidic residues" evidence="3">
    <location>
        <begin position="310"/>
        <end position="328"/>
    </location>
</feature>
<dbReference type="OrthoDB" id="428734at2759"/>
<keyword evidence="6" id="KW-1185">Reference proteome</keyword>
<dbReference type="Pfam" id="PF03372">
    <property type="entry name" value="Exo_endo_phos"/>
    <property type="match status" value="1"/>
</dbReference>
<evidence type="ECO:0000256" key="2">
    <source>
        <dbReference type="ARBA" id="ARBA00022801"/>
    </source>
</evidence>
<dbReference type="PANTHER" id="PTHR12121">
    <property type="entry name" value="CARBON CATABOLITE REPRESSOR PROTEIN 4"/>
    <property type="match status" value="1"/>
</dbReference>